<dbReference type="OrthoDB" id="3934122at2759"/>
<reference evidence="1" key="1">
    <citation type="journal article" date="2021" name="J Fungi (Basel)">
        <title>Virulence traits and population genomics of the black yeast Aureobasidium melanogenum.</title>
        <authorList>
            <person name="Cernosa A."/>
            <person name="Sun X."/>
            <person name="Gostincar C."/>
            <person name="Fang C."/>
            <person name="Gunde-Cimerman N."/>
            <person name="Song Z."/>
        </authorList>
    </citation>
    <scope>NUCLEOTIDE SEQUENCE</scope>
    <source>
        <strain evidence="1">EXF-9911</strain>
    </source>
</reference>
<dbReference type="PANTHER" id="PTHR42085:SF2">
    <property type="entry name" value="F-BOX DOMAIN-CONTAINING PROTEIN"/>
    <property type="match status" value="1"/>
</dbReference>
<dbReference type="InterPro" id="IPR038883">
    <property type="entry name" value="AN11006-like"/>
</dbReference>
<dbReference type="EMBL" id="JAHFXF010001412">
    <property type="protein sequence ID" value="KAG9667874.1"/>
    <property type="molecule type" value="Genomic_DNA"/>
</dbReference>
<dbReference type="Proteomes" id="UP000779574">
    <property type="component" value="Unassembled WGS sequence"/>
</dbReference>
<organism evidence="1 2">
    <name type="scientific">Aureobasidium melanogenum</name>
    <name type="common">Aureobasidium pullulans var. melanogenum</name>
    <dbReference type="NCBI Taxonomy" id="46634"/>
    <lineage>
        <taxon>Eukaryota</taxon>
        <taxon>Fungi</taxon>
        <taxon>Dikarya</taxon>
        <taxon>Ascomycota</taxon>
        <taxon>Pezizomycotina</taxon>
        <taxon>Dothideomycetes</taxon>
        <taxon>Dothideomycetidae</taxon>
        <taxon>Dothideales</taxon>
        <taxon>Saccotheciaceae</taxon>
        <taxon>Aureobasidium</taxon>
    </lineage>
</organism>
<reference evidence="1" key="2">
    <citation type="submission" date="2021-08" db="EMBL/GenBank/DDBJ databases">
        <authorList>
            <person name="Gostincar C."/>
            <person name="Sun X."/>
            <person name="Song Z."/>
            <person name="Gunde-Cimerman N."/>
        </authorList>
    </citation>
    <scope>NUCLEOTIDE SEQUENCE</scope>
    <source>
        <strain evidence="1">EXF-9911</strain>
    </source>
</reference>
<evidence type="ECO:0000313" key="1">
    <source>
        <dbReference type="EMBL" id="KAG9667874.1"/>
    </source>
</evidence>
<dbReference type="AlphaFoldDB" id="A0A9P8E009"/>
<accession>A0A9P8E009</accession>
<evidence type="ECO:0000313" key="2">
    <source>
        <dbReference type="Proteomes" id="UP000779574"/>
    </source>
</evidence>
<name>A0A9P8E009_AURME</name>
<proteinExistence type="predicted"/>
<comment type="caution">
    <text evidence="1">The sequence shown here is derived from an EMBL/GenBank/DDBJ whole genome shotgun (WGS) entry which is preliminary data.</text>
</comment>
<protein>
    <submittedName>
        <fullName evidence="1">Uncharacterized protein</fullName>
    </submittedName>
</protein>
<feature type="non-terminal residue" evidence="1">
    <location>
        <position position="290"/>
    </location>
</feature>
<dbReference type="PANTHER" id="PTHR42085">
    <property type="entry name" value="F-BOX DOMAIN-CONTAINING PROTEIN"/>
    <property type="match status" value="1"/>
</dbReference>
<sequence>MLSFLNLPPEIRSAIYDVLLKSLLTNRTRILYTGNNPLRCKDSPDSVRRTLYYYTQQNGSQISFYGDKTFGTWDIIKARYNIHLADIDDLLFLASTCRLLRTEILARVWSNADILVRSPRPSVDLYWIFHSRLSSITCSFIRTLQIQVDHGKWSPREMKMTARFIRRRLPQLEQLTVKMPVKVPHWRKEANARKVALAELRSLPLQVTVKLDYYIAPGWYNIFMKRRTPDDLLDFQSKWNETAEARLHGLRVEFNLAGQKRREEQAKKKLRDQLSDSLEATLAIRSLMSG</sequence>
<gene>
    <name evidence="1" type="ORF">KCU76_g17618</name>
</gene>